<dbReference type="EMBL" id="SNZH01000026">
    <property type="protein sequence ID" value="TDR37001.1"/>
    <property type="molecule type" value="Genomic_DNA"/>
</dbReference>
<keyword evidence="3" id="KW-1185">Reference proteome</keyword>
<dbReference type="AlphaFoldDB" id="A0A4R6YJF8"/>
<evidence type="ECO:0000256" key="1">
    <source>
        <dbReference type="SAM" id="MobiDB-lite"/>
    </source>
</evidence>
<protein>
    <submittedName>
        <fullName evidence="2">Uncharacterized protein</fullName>
    </submittedName>
</protein>
<sequence length="111" mass="11786">MRSRQSRNTGELLWSPDDPKEGAIRRKHSAIPLPICGSSVPALPAVTTERVSILDNFYYDSASTPSLLHALISSASVPVVVAGNTYAPLIGADDTFSYGIGSVKTDNEAQP</sequence>
<organism evidence="2 3">
    <name type="scientific">Tahibacter aquaticus</name>
    <dbReference type="NCBI Taxonomy" id="520092"/>
    <lineage>
        <taxon>Bacteria</taxon>
        <taxon>Pseudomonadati</taxon>
        <taxon>Pseudomonadota</taxon>
        <taxon>Gammaproteobacteria</taxon>
        <taxon>Lysobacterales</taxon>
        <taxon>Rhodanobacteraceae</taxon>
        <taxon>Tahibacter</taxon>
    </lineage>
</organism>
<name>A0A4R6YJF8_9GAMM</name>
<gene>
    <name evidence="2" type="ORF">DFR29_12638</name>
</gene>
<evidence type="ECO:0000313" key="2">
    <source>
        <dbReference type="EMBL" id="TDR37001.1"/>
    </source>
</evidence>
<reference evidence="2 3" key="1">
    <citation type="submission" date="2019-03" db="EMBL/GenBank/DDBJ databases">
        <title>Genomic Encyclopedia of Type Strains, Phase IV (KMG-IV): sequencing the most valuable type-strain genomes for metagenomic binning, comparative biology and taxonomic classification.</title>
        <authorList>
            <person name="Goeker M."/>
        </authorList>
    </citation>
    <scope>NUCLEOTIDE SEQUENCE [LARGE SCALE GENOMIC DNA]</scope>
    <source>
        <strain evidence="2 3">DSM 21667</strain>
    </source>
</reference>
<comment type="caution">
    <text evidence="2">The sequence shown here is derived from an EMBL/GenBank/DDBJ whole genome shotgun (WGS) entry which is preliminary data.</text>
</comment>
<dbReference type="Proteomes" id="UP000295293">
    <property type="component" value="Unassembled WGS sequence"/>
</dbReference>
<evidence type="ECO:0000313" key="3">
    <source>
        <dbReference type="Proteomes" id="UP000295293"/>
    </source>
</evidence>
<accession>A0A4R6YJF8</accession>
<proteinExistence type="predicted"/>
<feature type="region of interest" description="Disordered" evidence="1">
    <location>
        <begin position="1"/>
        <end position="21"/>
    </location>
</feature>